<comment type="catalytic activity">
    <reaction evidence="5">
        <text>N-terminal L-alanyl-[ribosomal protein bS18] + acetyl-CoA = N-terminal N(alpha)-acetyl-L-alanyl-[ribosomal protein bS18] + CoA + H(+)</text>
        <dbReference type="Rhea" id="RHEA:43756"/>
        <dbReference type="Rhea" id="RHEA-COMP:10676"/>
        <dbReference type="Rhea" id="RHEA-COMP:10677"/>
        <dbReference type="ChEBI" id="CHEBI:15378"/>
        <dbReference type="ChEBI" id="CHEBI:57287"/>
        <dbReference type="ChEBI" id="CHEBI:57288"/>
        <dbReference type="ChEBI" id="CHEBI:64718"/>
        <dbReference type="ChEBI" id="CHEBI:83683"/>
        <dbReference type="EC" id="2.3.1.266"/>
    </reaction>
</comment>
<dbReference type="InterPro" id="IPR006464">
    <property type="entry name" value="AcTrfase_RimI/Ard1"/>
</dbReference>
<dbReference type="GO" id="GO:0008999">
    <property type="term" value="F:protein-N-terminal-alanine acetyltransferase activity"/>
    <property type="evidence" value="ECO:0007669"/>
    <property type="project" value="UniProtKB-UniRule"/>
</dbReference>
<evidence type="ECO:0000313" key="8">
    <source>
        <dbReference type="Proteomes" id="UP000217999"/>
    </source>
</evidence>
<evidence type="ECO:0000256" key="5">
    <source>
        <dbReference type="HAMAP-Rule" id="MF_02210"/>
    </source>
</evidence>
<dbReference type="Gene3D" id="3.40.630.30">
    <property type="match status" value="1"/>
</dbReference>
<dbReference type="InterPro" id="IPR000182">
    <property type="entry name" value="GNAT_dom"/>
</dbReference>
<protein>
    <recommendedName>
        <fullName evidence="5">[Ribosomal protein bS18]-alanine N-acetyltransferase</fullName>
        <ecNumber evidence="5">2.3.1.266</ecNumber>
    </recommendedName>
</protein>
<comment type="similarity">
    <text evidence="1 5">Belongs to the acetyltransferase family. RimI subfamily.</text>
</comment>
<sequence length="166" mass="18262">MTTPSPVADCHWRAMALDDLDAVLPIEEASHSHPWSRGNFADSITAGFFMPCLWQEQRLLGYLVAMPGVDEAHLLNITVAPACRGMGLGQLLLQALEFWALKQQATQLWLEVRQSNARAQDVYVAAGYQTIAVRKHYYPLDGQQREHAIVMCKSLAIAPAAAAGCD</sequence>
<dbReference type="InterPro" id="IPR050680">
    <property type="entry name" value="YpeA/RimI_acetyltransf"/>
</dbReference>
<comment type="caution">
    <text evidence="7">The sequence shown here is derived from an EMBL/GenBank/DDBJ whole genome shotgun (WGS) entry which is preliminary data.</text>
</comment>
<evidence type="ECO:0000256" key="3">
    <source>
        <dbReference type="ARBA" id="ARBA00022679"/>
    </source>
</evidence>
<keyword evidence="3 5" id="KW-0808">Transferase</keyword>
<dbReference type="Proteomes" id="UP000217999">
    <property type="component" value="Unassembled WGS sequence"/>
</dbReference>
<feature type="binding site" evidence="5">
    <location>
        <position position="116"/>
    </location>
    <ligand>
        <name>acetyl-CoA</name>
        <dbReference type="ChEBI" id="CHEBI:57288"/>
    </ligand>
</feature>
<dbReference type="PANTHER" id="PTHR43420:SF44">
    <property type="entry name" value="ACETYLTRANSFERASE YPEA"/>
    <property type="match status" value="1"/>
</dbReference>
<dbReference type="PROSITE" id="PS51186">
    <property type="entry name" value="GNAT"/>
    <property type="match status" value="1"/>
</dbReference>
<evidence type="ECO:0000256" key="4">
    <source>
        <dbReference type="ARBA" id="ARBA00023315"/>
    </source>
</evidence>
<accession>A0A2A2A983</accession>
<name>A0A2A2A983_9BURK</name>
<evidence type="ECO:0000259" key="6">
    <source>
        <dbReference type="PROSITE" id="PS51186"/>
    </source>
</evidence>
<proteinExistence type="inferred from homology"/>
<dbReference type="InterPro" id="IPR043690">
    <property type="entry name" value="RimI"/>
</dbReference>
<reference evidence="7 8" key="1">
    <citation type="submission" date="2017-08" db="EMBL/GenBank/DDBJ databases">
        <title>WGS of Clinical strains of the CDC Group NO-1 linked to zoonotic infections in humans.</title>
        <authorList>
            <person name="Bernier A.-M."/>
            <person name="Bernard K."/>
        </authorList>
    </citation>
    <scope>NUCLEOTIDE SEQUENCE [LARGE SCALE GENOMIC DNA]</scope>
    <source>
        <strain evidence="7 8">NML03-0146</strain>
    </source>
</reference>
<comment type="subcellular location">
    <subcellularLocation>
        <location evidence="5">Cytoplasm</location>
    </subcellularLocation>
</comment>
<evidence type="ECO:0000256" key="2">
    <source>
        <dbReference type="ARBA" id="ARBA00022490"/>
    </source>
</evidence>
<comment type="function">
    <text evidence="5">Acetylates the N-terminal alanine of ribosomal protein bS18.</text>
</comment>
<dbReference type="EMBL" id="NSJF01000004">
    <property type="protein sequence ID" value="PAT34332.1"/>
    <property type="molecule type" value="Genomic_DNA"/>
</dbReference>
<dbReference type="Pfam" id="PF00583">
    <property type="entry name" value="Acetyltransf_1"/>
    <property type="match status" value="1"/>
</dbReference>
<organism evidence="7 8">
    <name type="scientific">Vandammella animalimorsus</name>
    <dbReference type="NCBI Taxonomy" id="2029117"/>
    <lineage>
        <taxon>Bacteria</taxon>
        <taxon>Pseudomonadati</taxon>
        <taxon>Pseudomonadota</taxon>
        <taxon>Betaproteobacteria</taxon>
        <taxon>Burkholderiales</taxon>
        <taxon>Comamonadaceae</taxon>
        <taxon>Vandammella</taxon>
    </lineage>
</organism>
<gene>
    <name evidence="5 7" type="primary">rimI</name>
    <name evidence="7" type="ORF">CK620_08895</name>
</gene>
<evidence type="ECO:0000256" key="1">
    <source>
        <dbReference type="ARBA" id="ARBA00005395"/>
    </source>
</evidence>
<keyword evidence="4 5" id="KW-0012">Acyltransferase</keyword>
<dbReference type="SUPFAM" id="SSF55729">
    <property type="entry name" value="Acyl-CoA N-acyltransferases (Nat)"/>
    <property type="match status" value="1"/>
</dbReference>
<dbReference type="PANTHER" id="PTHR43420">
    <property type="entry name" value="ACETYLTRANSFERASE"/>
    <property type="match status" value="1"/>
</dbReference>
<dbReference type="GO" id="GO:0005737">
    <property type="term" value="C:cytoplasm"/>
    <property type="evidence" value="ECO:0007669"/>
    <property type="project" value="UniProtKB-SubCell"/>
</dbReference>
<dbReference type="InterPro" id="IPR016181">
    <property type="entry name" value="Acyl_CoA_acyltransferase"/>
</dbReference>
<feature type="domain" description="N-acetyltransferase" evidence="6">
    <location>
        <begin position="10"/>
        <end position="156"/>
    </location>
</feature>
<evidence type="ECO:0000313" key="7">
    <source>
        <dbReference type="EMBL" id="PAT34332.1"/>
    </source>
</evidence>
<feature type="active site" description="Proton donor" evidence="5">
    <location>
        <position position="123"/>
    </location>
</feature>
<dbReference type="EC" id="2.3.1.266" evidence="5"/>
<feature type="active site" description="Proton acceptor" evidence="5">
    <location>
        <position position="111"/>
    </location>
</feature>
<dbReference type="NCBIfam" id="TIGR01575">
    <property type="entry name" value="rimI"/>
    <property type="match status" value="1"/>
</dbReference>
<dbReference type="HAMAP" id="MF_02210">
    <property type="entry name" value="RimI"/>
    <property type="match status" value="1"/>
</dbReference>
<keyword evidence="2 5" id="KW-0963">Cytoplasm</keyword>
<dbReference type="AlphaFoldDB" id="A0A2A2A983"/>
<comment type="caution">
    <text evidence="5">Lacks conserved residue(s) required for the propagation of feature annotation.</text>
</comment>